<protein>
    <submittedName>
        <fullName evidence="1">BDR-repeat family protein</fullName>
    </submittedName>
</protein>
<dbReference type="HOGENOM" id="CLU_077086_3_1_12"/>
<proteinExistence type="predicted"/>
<dbReference type="EMBL" id="CP005712">
    <property type="protein sequence ID" value="AHH13160.1"/>
    <property type="molecule type" value="Genomic_DNA"/>
</dbReference>
<evidence type="ECO:0000313" key="1">
    <source>
        <dbReference type="EMBL" id="AHH13160.1"/>
    </source>
</evidence>
<dbReference type="AlphaFoldDB" id="W5T1P2"/>
<geneLocation type="plasmid" evidence="1">
    <name>unnamed</name>
</geneLocation>
<reference evidence="1" key="1">
    <citation type="submission" date="2013-04" db="EMBL/GenBank/DDBJ databases">
        <title>Comparative Genomics of Relapsing Fever Spirochetes.</title>
        <authorList>
            <person name="Schwan T.G."/>
            <person name="Raffel S.J."/>
            <person name="Porcella S.F."/>
            <person name="Martens C.A."/>
            <person name="Bruno D.P."/>
            <person name="Ricklefs S.M."/>
            <person name="Barbian K.B."/>
        </authorList>
    </citation>
    <scope>NUCLEOTIDE SEQUENCE</scope>
    <source>
        <strain evidence="1">YBT</strain>
        <plasmid evidence="1">unnamed</plasmid>
    </source>
</reference>
<organism evidence="1">
    <name type="scientific">Borrelia hermsii YBT</name>
    <dbReference type="NCBI Taxonomy" id="1313295"/>
    <lineage>
        <taxon>Bacteria</taxon>
        <taxon>Pseudomonadati</taxon>
        <taxon>Spirochaetota</taxon>
        <taxon>Spirochaetia</taxon>
        <taxon>Spirochaetales</taxon>
        <taxon>Borreliaceae</taxon>
        <taxon>Borrelia</taxon>
    </lineage>
</organism>
<keyword evidence="1" id="KW-0614">Plasmid</keyword>
<gene>
    <name evidence="1" type="ORF">BHO_0011800</name>
</gene>
<accession>W5T1P2</accession>
<name>W5T1P2_BORHE</name>
<dbReference type="RefSeq" id="WP_040123432.1">
    <property type="nucleotide sequence ID" value="NZ_CP005712.1"/>
</dbReference>
<dbReference type="NCBIfam" id="NF040499">
    <property type="entry name" value="Bdr_N_group1"/>
    <property type="match status" value="1"/>
</dbReference>
<sequence>MGYAQPVITQQMVLSELVKAWINRDIAIDLSYGYYRNELTYKDIEYLKENFDVKLAMLGCSLKFEIRELDNKIEIVENNLNVKTDII</sequence>